<evidence type="ECO:0000313" key="5">
    <source>
        <dbReference type="Proteomes" id="UP000004776"/>
    </source>
</evidence>
<gene>
    <name evidence="4" type="ORF">LTSEURB_4813</name>
</gene>
<feature type="domain" description="DUF2786" evidence="2">
    <location>
        <begin position="6"/>
        <end position="43"/>
    </location>
</feature>
<dbReference type="AlphaFoldDB" id="G5S0V1"/>
<dbReference type="Pfam" id="PF10979">
    <property type="entry name" value="DUF2786"/>
    <property type="match status" value="1"/>
</dbReference>
<dbReference type="EMBL" id="AFCW01001810">
    <property type="protein sequence ID" value="EHC99577.1"/>
    <property type="molecule type" value="Genomic_DNA"/>
</dbReference>
<dbReference type="PIRSF" id="PIRSF028111">
    <property type="entry name" value="UCP028111"/>
    <property type="match status" value="1"/>
</dbReference>
<dbReference type="InterPro" id="IPR024498">
    <property type="entry name" value="DUF2786"/>
</dbReference>
<evidence type="ECO:0000259" key="3">
    <source>
        <dbReference type="Pfam" id="PF23771"/>
    </source>
</evidence>
<protein>
    <submittedName>
        <fullName evidence="4">Uncharacterized protein</fullName>
    </submittedName>
</protein>
<feature type="region of interest" description="Disordered" evidence="1">
    <location>
        <begin position="190"/>
        <end position="214"/>
    </location>
</feature>
<dbReference type="Proteomes" id="UP000004776">
    <property type="component" value="Unassembled WGS sequence"/>
</dbReference>
<proteinExistence type="predicted"/>
<evidence type="ECO:0000256" key="1">
    <source>
        <dbReference type="SAM" id="MobiDB-lite"/>
    </source>
</evidence>
<feature type="domain" description="DUF7168" evidence="3">
    <location>
        <begin position="65"/>
        <end position="197"/>
    </location>
</feature>
<reference evidence="4 5" key="1">
    <citation type="journal article" date="2011" name="BMC Genomics">
        <title>Genome sequencing reveals diversification of virulence factor content and possible host adaptation in distinct subpopulations of Salmonella enterica.</title>
        <authorList>
            <person name="den Bakker H.C."/>
            <person name="Moreno Switt A.I."/>
            <person name="Govoni G."/>
            <person name="Cummings C.A."/>
            <person name="Ranieri M.L."/>
            <person name="Degoricija L."/>
            <person name="Hoelzer K."/>
            <person name="Rodriguez-Rivera L.D."/>
            <person name="Brown S."/>
            <person name="Bolchacova E."/>
            <person name="Furtado M.R."/>
            <person name="Wiedmann M."/>
        </authorList>
    </citation>
    <scope>NUCLEOTIDE SEQUENCE [LARGE SCALE GENOMIC DNA]</scope>
    <source>
        <strain evidence="4 5">R8-2977</strain>
    </source>
</reference>
<evidence type="ECO:0000259" key="2">
    <source>
        <dbReference type="Pfam" id="PF10979"/>
    </source>
</evidence>
<organism evidence="4 5">
    <name type="scientific">Salmonella enterica subsp. enterica serovar Urbana str. R8-2977</name>
    <dbReference type="NCBI Taxonomy" id="913084"/>
    <lineage>
        <taxon>Bacteria</taxon>
        <taxon>Pseudomonadati</taxon>
        <taxon>Pseudomonadota</taxon>
        <taxon>Gammaproteobacteria</taxon>
        <taxon>Enterobacterales</taxon>
        <taxon>Enterobacteriaceae</taxon>
        <taxon>Salmonella</taxon>
    </lineage>
</organism>
<name>G5S0V1_SALET</name>
<accession>G5S0V1</accession>
<dbReference type="InterPro" id="IPR055592">
    <property type="entry name" value="DUF7168"/>
</dbReference>
<comment type="caution">
    <text evidence="4">The sequence shown here is derived from an EMBL/GenBank/DDBJ whole genome shotgun (WGS) entry which is preliminary data.</text>
</comment>
<evidence type="ECO:0000313" key="4">
    <source>
        <dbReference type="EMBL" id="EHC99577.1"/>
    </source>
</evidence>
<sequence>MSASEKVLSRIKKLMALADNTGNVHEAAVALRQAQVLMMKYGVAPEAVALAEITSETCRNIPSNALSVPGWLNALVTVVCMIAGCRSYYGWYQHSDRKKRRSVTFYGIGERPAVACYLFGVVCRQLKRDAEHYLHTACTHPLLKLSTIRRRMDEYRLYWVAGVWSVLESVEPESSEKAVLDQWLSRQQRSLTPAKVRQPEGRKGAAMPVRQPEGCRNASKVRHAAWTAGSQAEIFPAMTVSNNEVQFSEVGNG</sequence>
<dbReference type="PATRIC" id="fig|913084.3.peg.3533"/>
<dbReference type="Pfam" id="PF23771">
    <property type="entry name" value="DUF7168"/>
    <property type="match status" value="1"/>
</dbReference>
<dbReference type="InterPro" id="IPR016868">
    <property type="entry name" value="Phage_B3_Orf5"/>
</dbReference>